<sequence length="173" mass="17950">MTISIPANDHGQLRVFATDDPLPAAALNKTSEGLMTLFGAALDPTYVDVVRIADLADMTLSAYIAEGYDMTADLADQAALDRLTGTAILVLSRATGGEAATLQLASGLNHVTTYSPDVKLSPPAALPDASAKGTLDQPPQRSKKSDARVGGMIAMYALIGMFALVGLMIWVGG</sequence>
<keyword evidence="4" id="KW-1185">Reference proteome</keyword>
<feature type="transmembrane region" description="Helical" evidence="2">
    <location>
        <begin position="149"/>
        <end position="171"/>
    </location>
</feature>
<dbReference type="EMBL" id="CP150951">
    <property type="protein sequence ID" value="WZC50056.1"/>
    <property type="molecule type" value="Genomic_DNA"/>
</dbReference>
<dbReference type="Proteomes" id="UP001440612">
    <property type="component" value="Chromosome"/>
</dbReference>
<evidence type="ECO:0000313" key="3">
    <source>
        <dbReference type="EMBL" id="WZC50056.1"/>
    </source>
</evidence>
<accession>A0ABZ2VBA8</accession>
<evidence type="ECO:0000313" key="4">
    <source>
        <dbReference type="Proteomes" id="UP001440612"/>
    </source>
</evidence>
<proteinExistence type="predicted"/>
<feature type="compositionally biased region" description="Low complexity" evidence="1">
    <location>
        <begin position="120"/>
        <end position="131"/>
    </location>
</feature>
<gene>
    <name evidence="3" type="ORF">AABB29_05270</name>
</gene>
<evidence type="ECO:0000256" key="1">
    <source>
        <dbReference type="SAM" id="MobiDB-lite"/>
    </source>
</evidence>
<feature type="region of interest" description="Disordered" evidence="1">
    <location>
        <begin position="119"/>
        <end position="146"/>
    </location>
</feature>
<keyword evidence="2" id="KW-1133">Transmembrane helix</keyword>
<keyword evidence="2" id="KW-0472">Membrane</keyword>
<dbReference type="RefSeq" id="WP_341368166.1">
    <property type="nucleotide sequence ID" value="NZ_CP150951.2"/>
</dbReference>
<keyword evidence="2" id="KW-0812">Transmembrane</keyword>
<name>A0ABZ2VBA8_9RHOB</name>
<evidence type="ECO:0000256" key="2">
    <source>
        <dbReference type="SAM" id="Phobius"/>
    </source>
</evidence>
<organism evidence="3 4">
    <name type="scientific">Yoonia phaeophyticola</name>
    <dbReference type="NCBI Taxonomy" id="3137369"/>
    <lineage>
        <taxon>Bacteria</taxon>
        <taxon>Pseudomonadati</taxon>
        <taxon>Pseudomonadota</taxon>
        <taxon>Alphaproteobacteria</taxon>
        <taxon>Rhodobacterales</taxon>
        <taxon>Paracoccaceae</taxon>
        <taxon>Yoonia</taxon>
    </lineage>
</organism>
<reference evidence="4" key="1">
    <citation type="submission" date="2024-04" db="EMBL/GenBank/DDBJ databases">
        <title>Phylogenomic analyses of a clade within the roseobacter group suggest taxonomic reassignments of species of the genera Aestuariivita, Citreicella, Loktanella, Nautella, Pelagibaca, Ruegeria, Thalassobius, Thiobacimonas and Tropicibacter, and the proposal o.</title>
        <authorList>
            <person name="Jeon C.O."/>
        </authorList>
    </citation>
    <scope>NUCLEOTIDE SEQUENCE [LARGE SCALE GENOMIC DNA]</scope>
    <source>
        <strain evidence="4">BS5-3</strain>
    </source>
</reference>
<protein>
    <submittedName>
        <fullName evidence="3">Uncharacterized protein</fullName>
    </submittedName>
</protein>